<accession>A0A484AS43</accession>
<organism evidence="1 2">
    <name type="scientific">Drosophila navojoa</name>
    <name type="common">Fruit fly</name>
    <dbReference type="NCBI Taxonomy" id="7232"/>
    <lineage>
        <taxon>Eukaryota</taxon>
        <taxon>Metazoa</taxon>
        <taxon>Ecdysozoa</taxon>
        <taxon>Arthropoda</taxon>
        <taxon>Hexapoda</taxon>
        <taxon>Insecta</taxon>
        <taxon>Pterygota</taxon>
        <taxon>Neoptera</taxon>
        <taxon>Endopterygota</taxon>
        <taxon>Diptera</taxon>
        <taxon>Brachycera</taxon>
        <taxon>Muscomorpha</taxon>
        <taxon>Ephydroidea</taxon>
        <taxon>Drosophilidae</taxon>
        <taxon>Drosophila</taxon>
    </lineage>
</organism>
<dbReference type="AlphaFoldDB" id="A0A484AS43"/>
<proteinExistence type="predicted"/>
<comment type="caution">
    <text evidence="1">The sequence shown here is derived from an EMBL/GenBank/DDBJ whole genome shotgun (WGS) entry which is preliminary data.</text>
</comment>
<evidence type="ECO:0000313" key="2">
    <source>
        <dbReference type="Proteomes" id="UP000295192"/>
    </source>
</evidence>
<sequence length="87" mass="9944">MHSQRLLGCLRQKRKRTKDWAQQVRHYPRLVQPPIATPPPQLASPIFLPTPDSLAVLIVGDKMQEVAEAAKELYLELELVLELELGY</sequence>
<gene>
    <name evidence="1" type="ORF">AWZ03_014169</name>
</gene>
<dbReference type="EMBL" id="LSRL02001068">
    <property type="protein sequence ID" value="TDG39409.1"/>
    <property type="molecule type" value="Genomic_DNA"/>
</dbReference>
<dbReference type="Proteomes" id="UP000295192">
    <property type="component" value="Unassembled WGS sequence"/>
</dbReference>
<name>A0A484AS43_DRONA</name>
<keyword evidence="2" id="KW-1185">Reference proteome</keyword>
<evidence type="ECO:0000313" key="1">
    <source>
        <dbReference type="EMBL" id="TDG39409.1"/>
    </source>
</evidence>
<protein>
    <submittedName>
        <fullName evidence="1">Uncharacterized protein</fullName>
    </submittedName>
</protein>
<reference evidence="1 2" key="1">
    <citation type="journal article" date="2019" name="J. Hered.">
        <title>An Improved Genome Assembly for Drosophila navojoa, the Basal Species in the mojavensis Cluster.</title>
        <authorList>
            <person name="Vanderlinde T."/>
            <person name="Dupim E.G."/>
            <person name="Nazario-Yepiz N.O."/>
            <person name="Carvalho A.B."/>
        </authorList>
    </citation>
    <scope>NUCLEOTIDE SEQUENCE [LARGE SCALE GENOMIC DNA]</scope>
    <source>
        <strain evidence="1">Navoj_Jal97</strain>
        <tissue evidence="1">Whole organism</tissue>
    </source>
</reference>